<dbReference type="Pfam" id="PF17681">
    <property type="entry name" value="GCP_N_terminal"/>
    <property type="match status" value="1"/>
</dbReference>
<evidence type="ECO:0000256" key="5">
    <source>
        <dbReference type="ARBA" id="ARBA00023212"/>
    </source>
</evidence>
<dbReference type="PANTHER" id="PTHR19302:SF14">
    <property type="entry name" value="GAMMA-TUBULIN COMPLEX COMPONENT 3"/>
    <property type="match status" value="1"/>
</dbReference>
<feature type="domain" description="Gamma tubulin complex component protein N-terminal" evidence="8">
    <location>
        <begin position="252"/>
        <end position="458"/>
    </location>
</feature>
<comment type="subcellular location">
    <subcellularLocation>
        <location evidence="1">Cytoplasm</location>
        <location evidence="1">Cytoskeleton</location>
    </subcellularLocation>
</comment>
<name>A0AAD9GFR4_BABDI</name>
<gene>
    <name evidence="9" type="ORF">X943_004014</name>
</gene>
<evidence type="ECO:0000256" key="1">
    <source>
        <dbReference type="ARBA" id="ARBA00004245"/>
    </source>
</evidence>
<dbReference type="GO" id="GO:0043015">
    <property type="term" value="F:gamma-tubulin binding"/>
    <property type="evidence" value="ECO:0007669"/>
    <property type="project" value="InterPro"/>
</dbReference>
<dbReference type="PANTHER" id="PTHR19302">
    <property type="entry name" value="GAMMA TUBULIN COMPLEX PROTEIN"/>
    <property type="match status" value="1"/>
</dbReference>
<organism evidence="9 10">
    <name type="scientific">Babesia divergens</name>
    <dbReference type="NCBI Taxonomy" id="32595"/>
    <lineage>
        <taxon>Eukaryota</taxon>
        <taxon>Sar</taxon>
        <taxon>Alveolata</taxon>
        <taxon>Apicomplexa</taxon>
        <taxon>Aconoidasida</taxon>
        <taxon>Piroplasmida</taxon>
        <taxon>Babesiidae</taxon>
        <taxon>Babesia</taxon>
    </lineage>
</organism>
<dbReference type="InterPro" id="IPR040457">
    <property type="entry name" value="GCP_C"/>
</dbReference>
<dbReference type="EMBL" id="JAHBMH010000033">
    <property type="protein sequence ID" value="KAK1937705.1"/>
    <property type="molecule type" value="Genomic_DNA"/>
</dbReference>
<dbReference type="GO" id="GO:0031122">
    <property type="term" value="P:cytoplasmic microtubule organization"/>
    <property type="evidence" value="ECO:0007669"/>
    <property type="project" value="TreeGrafter"/>
</dbReference>
<dbReference type="Proteomes" id="UP001195914">
    <property type="component" value="Unassembled WGS sequence"/>
</dbReference>
<evidence type="ECO:0000259" key="8">
    <source>
        <dbReference type="Pfam" id="PF17681"/>
    </source>
</evidence>
<feature type="domain" description="Gamma tubulin complex component C-terminal" evidence="7">
    <location>
        <begin position="571"/>
        <end position="789"/>
    </location>
</feature>
<dbReference type="GO" id="GO:0051321">
    <property type="term" value="P:meiotic cell cycle"/>
    <property type="evidence" value="ECO:0007669"/>
    <property type="project" value="TreeGrafter"/>
</dbReference>
<dbReference type="GO" id="GO:0000930">
    <property type="term" value="C:gamma-tubulin complex"/>
    <property type="evidence" value="ECO:0007669"/>
    <property type="project" value="TreeGrafter"/>
</dbReference>
<evidence type="ECO:0000256" key="4">
    <source>
        <dbReference type="ARBA" id="ARBA00022701"/>
    </source>
</evidence>
<comment type="caution">
    <text evidence="9">The sequence shown here is derived from an EMBL/GenBank/DDBJ whole genome shotgun (WGS) entry which is preliminary data.</text>
</comment>
<reference evidence="9" key="2">
    <citation type="submission" date="2021-05" db="EMBL/GenBank/DDBJ databases">
        <authorList>
            <person name="Pain A."/>
        </authorList>
    </citation>
    <scope>NUCLEOTIDE SEQUENCE</scope>
    <source>
        <strain evidence="9">1802A</strain>
    </source>
</reference>
<dbReference type="Gene3D" id="1.20.120.1900">
    <property type="entry name" value="Gamma-tubulin complex, C-terminal domain"/>
    <property type="match status" value="1"/>
</dbReference>
<dbReference type="InterPro" id="IPR041470">
    <property type="entry name" value="GCP_N"/>
</dbReference>
<keyword evidence="10" id="KW-1185">Reference proteome</keyword>
<evidence type="ECO:0000259" key="7">
    <source>
        <dbReference type="Pfam" id="PF04130"/>
    </source>
</evidence>
<evidence type="ECO:0000256" key="2">
    <source>
        <dbReference type="ARBA" id="ARBA00010337"/>
    </source>
</evidence>
<dbReference type="AlphaFoldDB" id="A0AAD9GFR4"/>
<proteinExistence type="inferred from homology"/>
<reference evidence="9" key="1">
    <citation type="journal article" date="2014" name="Nucleic Acids Res.">
        <title>The evolutionary dynamics of variant antigen genes in Babesia reveal a history of genomic innovation underlying host-parasite interaction.</title>
        <authorList>
            <person name="Jackson A.P."/>
            <person name="Otto T.D."/>
            <person name="Darby A."/>
            <person name="Ramaprasad A."/>
            <person name="Xia D."/>
            <person name="Echaide I.E."/>
            <person name="Farber M."/>
            <person name="Gahlot S."/>
            <person name="Gamble J."/>
            <person name="Gupta D."/>
            <person name="Gupta Y."/>
            <person name="Jackson L."/>
            <person name="Malandrin L."/>
            <person name="Malas T.B."/>
            <person name="Moussa E."/>
            <person name="Nair M."/>
            <person name="Reid A.J."/>
            <person name="Sanders M."/>
            <person name="Sharma J."/>
            <person name="Tracey A."/>
            <person name="Quail M.A."/>
            <person name="Weir W."/>
            <person name="Wastling J.M."/>
            <person name="Hall N."/>
            <person name="Willadsen P."/>
            <person name="Lingelbach K."/>
            <person name="Shiels B."/>
            <person name="Tait A."/>
            <person name="Berriman M."/>
            <person name="Allred D.R."/>
            <person name="Pain A."/>
        </authorList>
    </citation>
    <scope>NUCLEOTIDE SEQUENCE</scope>
    <source>
        <strain evidence="9">1802A</strain>
    </source>
</reference>
<dbReference type="GO" id="GO:0051011">
    <property type="term" value="F:microtubule minus-end binding"/>
    <property type="evidence" value="ECO:0007669"/>
    <property type="project" value="TreeGrafter"/>
</dbReference>
<sequence length="797" mass="90452">MVVSNRSRSEPEAARGGAFLASEVMLLAYHLSRISKEDILLYKLDRLSLSSSEPLDRSGGVGSGARSTSHIVRLHSSLQRHLEKTTMRLLAECADIDVVDIDIHRIARELEMFCVDNASVSLRRLKAMLYTGMQHFDRLAACLQLLLHLKDGGGPPALGGSPMAAEDAMDYMPEQSPASHKDDFKDVQQAPSPSVSDSSPFTAEEYTAASPDDRVSASVASQSGERPGEDSLTSRIITDRFEFAEIEESDLVSDILFVLQGVEGRFIKRDFYGRFTLTCDRKVSRGVRQLTNRICLLGQLYNNIVNAKVPSGLISQALYQAVMEQIHQYNRLVNLLVSGRTTEPLTLRTLYVWVQQPYTRMRLLSFALDGSLGFSLDHVFGLYCSRGDAMGRELYNELLRKCMIPYLEMLLKWVYFGELHDVSGVFFVKKVKDCYQLSLSKVPKFMSSSFARLCFDLGCCGSYCSQLKLTSAMKGTTDIMGMINKLCPEGPSWSPFVTVQRLDTILHSIDTSSKLAKLLINEYDFPGYMRRVQKHLGMECLVGDPNSEVFSDFELTKEYGFDIYVPMFSFPMNLVLDDENFNREMYISNFRLDFLLERSLKLLSICWNEYCWSSRCSHGSLDLSKRFHWINLCRNEMSHFCHVLQSGRSVQFVLRRFIASLSELGSVGSTVTLKDLRSEYSRALSRLQIDNFLETMEILECIVDYCKLVPRLFNRGSMQELRSLVREGASPSSIVDFIHSSIVTDEVMRALSHHARRFRDNLMALLHRVNSGDTEKRRVGTILDYNNFYRLLSVVQT</sequence>
<keyword evidence="3" id="KW-0963">Cytoplasm</keyword>
<keyword evidence="5" id="KW-0206">Cytoskeleton</keyword>
<feature type="region of interest" description="Disordered" evidence="6">
    <location>
        <begin position="173"/>
        <end position="231"/>
    </location>
</feature>
<dbReference type="InterPro" id="IPR007259">
    <property type="entry name" value="GCP"/>
</dbReference>
<dbReference type="GO" id="GO:0000922">
    <property type="term" value="C:spindle pole"/>
    <property type="evidence" value="ECO:0007669"/>
    <property type="project" value="InterPro"/>
</dbReference>
<protein>
    <recommendedName>
        <fullName evidence="11">Spindle pole body component</fullName>
    </recommendedName>
</protein>
<evidence type="ECO:0008006" key="11">
    <source>
        <dbReference type="Google" id="ProtNLM"/>
    </source>
</evidence>
<evidence type="ECO:0000313" key="10">
    <source>
        <dbReference type="Proteomes" id="UP001195914"/>
    </source>
</evidence>
<feature type="compositionally biased region" description="Polar residues" evidence="6">
    <location>
        <begin position="189"/>
        <end position="201"/>
    </location>
</feature>
<evidence type="ECO:0000313" key="9">
    <source>
        <dbReference type="EMBL" id="KAK1937705.1"/>
    </source>
</evidence>
<dbReference type="GO" id="GO:0051225">
    <property type="term" value="P:spindle assembly"/>
    <property type="evidence" value="ECO:0007669"/>
    <property type="project" value="TreeGrafter"/>
</dbReference>
<comment type="similarity">
    <text evidence="2">Belongs to the TUBGCP family.</text>
</comment>
<dbReference type="GO" id="GO:0000278">
    <property type="term" value="P:mitotic cell cycle"/>
    <property type="evidence" value="ECO:0007669"/>
    <property type="project" value="TreeGrafter"/>
</dbReference>
<keyword evidence="4" id="KW-0493">Microtubule</keyword>
<accession>A0AAD9GFR4</accession>
<evidence type="ECO:0000256" key="6">
    <source>
        <dbReference type="SAM" id="MobiDB-lite"/>
    </source>
</evidence>
<dbReference type="Pfam" id="PF04130">
    <property type="entry name" value="GCP_C_terminal"/>
    <property type="match status" value="1"/>
</dbReference>
<dbReference type="GO" id="GO:0005874">
    <property type="term" value="C:microtubule"/>
    <property type="evidence" value="ECO:0007669"/>
    <property type="project" value="UniProtKB-KW"/>
</dbReference>
<evidence type="ECO:0000256" key="3">
    <source>
        <dbReference type="ARBA" id="ARBA00022490"/>
    </source>
</evidence>
<dbReference type="GO" id="GO:0007020">
    <property type="term" value="P:microtubule nucleation"/>
    <property type="evidence" value="ECO:0007669"/>
    <property type="project" value="InterPro"/>
</dbReference>
<dbReference type="InterPro" id="IPR042241">
    <property type="entry name" value="GCP_C_sf"/>
</dbReference>